<gene>
    <name evidence="2" type="ORF">SAMN04487969_11947</name>
</gene>
<protein>
    <submittedName>
        <fullName evidence="2">LexA DNA binding domain-containing protein</fullName>
    </submittedName>
</protein>
<dbReference type="Gene3D" id="1.10.10.10">
    <property type="entry name" value="Winged helix-like DNA-binding domain superfamily/Winged helix DNA-binding domain"/>
    <property type="match status" value="1"/>
</dbReference>
<evidence type="ECO:0000259" key="1">
    <source>
        <dbReference type="Pfam" id="PF01726"/>
    </source>
</evidence>
<dbReference type="GO" id="GO:0004252">
    <property type="term" value="F:serine-type endopeptidase activity"/>
    <property type="evidence" value="ECO:0007669"/>
    <property type="project" value="InterPro"/>
</dbReference>
<dbReference type="Proteomes" id="UP000183410">
    <property type="component" value="Unassembled WGS sequence"/>
</dbReference>
<name>A0A1I2H258_9BACL</name>
<keyword evidence="3" id="KW-1185">Reference proteome</keyword>
<dbReference type="InterPro" id="IPR036390">
    <property type="entry name" value="WH_DNA-bd_sf"/>
</dbReference>
<dbReference type="InterPro" id="IPR036388">
    <property type="entry name" value="WH-like_DNA-bd_sf"/>
</dbReference>
<dbReference type="EMBL" id="FONN01000019">
    <property type="protein sequence ID" value="SFF22801.1"/>
    <property type="molecule type" value="Genomic_DNA"/>
</dbReference>
<dbReference type="SUPFAM" id="SSF46785">
    <property type="entry name" value="Winged helix' DNA-binding domain"/>
    <property type="match status" value="1"/>
</dbReference>
<proteinExistence type="predicted"/>
<evidence type="ECO:0000313" key="2">
    <source>
        <dbReference type="EMBL" id="SFF22801.1"/>
    </source>
</evidence>
<organism evidence="2 3">
    <name type="scientific">Paenibacillus algorifonticola</name>
    <dbReference type="NCBI Taxonomy" id="684063"/>
    <lineage>
        <taxon>Bacteria</taxon>
        <taxon>Bacillati</taxon>
        <taxon>Bacillota</taxon>
        <taxon>Bacilli</taxon>
        <taxon>Bacillales</taxon>
        <taxon>Paenibacillaceae</taxon>
        <taxon>Paenibacillus</taxon>
    </lineage>
</organism>
<reference evidence="3" key="1">
    <citation type="submission" date="2016-10" db="EMBL/GenBank/DDBJ databases">
        <authorList>
            <person name="Varghese N."/>
            <person name="Submissions S."/>
        </authorList>
    </citation>
    <scope>NUCLEOTIDE SEQUENCE [LARGE SCALE GENOMIC DNA]</scope>
    <source>
        <strain evidence="3">CGMCC 1.10223</strain>
    </source>
</reference>
<dbReference type="Pfam" id="PF01726">
    <property type="entry name" value="LexA_DNA_bind"/>
    <property type="match status" value="1"/>
</dbReference>
<dbReference type="RefSeq" id="WP_063838047.1">
    <property type="nucleotide sequence ID" value="NZ_FONN01000019.1"/>
</dbReference>
<dbReference type="GO" id="GO:0006508">
    <property type="term" value="P:proteolysis"/>
    <property type="evidence" value="ECO:0007669"/>
    <property type="project" value="InterPro"/>
</dbReference>
<dbReference type="OrthoDB" id="9802364at2"/>
<accession>A0A1I2H258</accession>
<sequence length="188" mass="21496">MIELNEAERQKIRKVVAAASQGKWTANYGKFGELNVYDENDDRITIDISEEDAALIVGAREWLTGLLDKVDSLILENNEMHGSIQRWHERVMRVEKENASLKAELGQPTPPANLKPLSNKQSEAYRFISDFIRRNQYSPTTREIQDAMGYASSSTAHHITEMLERKGYIKRMGKRGIVLVSEETKKDE</sequence>
<dbReference type="AlphaFoldDB" id="A0A1I2H258"/>
<feature type="domain" description="LexA repressor DNA-binding" evidence="1">
    <location>
        <begin position="115"/>
        <end position="173"/>
    </location>
</feature>
<evidence type="ECO:0000313" key="3">
    <source>
        <dbReference type="Proteomes" id="UP000183410"/>
    </source>
</evidence>
<dbReference type="InterPro" id="IPR006199">
    <property type="entry name" value="LexA_DNA-bd_dom"/>
</dbReference>